<feature type="repeat" description="ANK" evidence="3">
    <location>
        <begin position="345"/>
        <end position="377"/>
    </location>
</feature>
<dbReference type="Pfam" id="PF12796">
    <property type="entry name" value="Ank_2"/>
    <property type="match status" value="3"/>
</dbReference>
<reference evidence="6" key="2">
    <citation type="submission" date="2023-05" db="EMBL/GenBank/DDBJ databases">
        <authorList>
            <consortium name="Lawrence Berkeley National Laboratory"/>
            <person name="Steindorff A."/>
            <person name="Hensen N."/>
            <person name="Bonometti L."/>
            <person name="Westerberg I."/>
            <person name="Brannstrom I.O."/>
            <person name="Guillou S."/>
            <person name="Cros-Aarteil S."/>
            <person name="Calhoun S."/>
            <person name="Haridas S."/>
            <person name="Kuo A."/>
            <person name="Mondo S."/>
            <person name="Pangilinan J."/>
            <person name="Riley R."/>
            <person name="Labutti K."/>
            <person name="Andreopoulos B."/>
            <person name="Lipzen A."/>
            <person name="Chen C."/>
            <person name="Yanf M."/>
            <person name="Daum C."/>
            <person name="Ng V."/>
            <person name="Clum A."/>
            <person name="Ohm R."/>
            <person name="Martin F."/>
            <person name="Silar P."/>
            <person name="Natvig D."/>
            <person name="Lalanne C."/>
            <person name="Gautier V."/>
            <person name="Ament-Velasquez S.L."/>
            <person name="Kruys A."/>
            <person name="Hutchinson M.I."/>
            <person name="Powell A.J."/>
            <person name="Barry K."/>
            <person name="Miller A.N."/>
            <person name="Grigoriev I.V."/>
            <person name="Debuchy R."/>
            <person name="Gladieux P."/>
            <person name="Thoren M.H."/>
            <person name="Johannesson H."/>
        </authorList>
    </citation>
    <scope>NUCLEOTIDE SEQUENCE</scope>
    <source>
        <strain evidence="6">PSN243</strain>
    </source>
</reference>
<dbReference type="PROSITE" id="PS50088">
    <property type="entry name" value="ANK_REPEAT"/>
    <property type="match status" value="4"/>
</dbReference>
<accession>A0AAV9G7L9</accession>
<evidence type="ECO:0000313" key="6">
    <source>
        <dbReference type="EMBL" id="KAK4444167.1"/>
    </source>
</evidence>
<feature type="repeat" description="ANK" evidence="3">
    <location>
        <begin position="525"/>
        <end position="553"/>
    </location>
</feature>
<proteinExistence type="predicted"/>
<feature type="region of interest" description="Disordered" evidence="4">
    <location>
        <begin position="1161"/>
        <end position="1185"/>
    </location>
</feature>
<feature type="repeat" description="ANK" evidence="3">
    <location>
        <begin position="1018"/>
        <end position="1050"/>
    </location>
</feature>
<dbReference type="Pfam" id="PF00023">
    <property type="entry name" value="Ank"/>
    <property type="match status" value="1"/>
</dbReference>
<dbReference type="Gene3D" id="1.25.40.20">
    <property type="entry name" value="Ankyrin repeat-containing domain"/>
    <property type="match status" value="3"/>
</dbReference>
<dbReference type="PANTHER" id="PTHR24198:SF165">
    <property type="entry name" value="ANKYRIN REPEAT-CONTAINING PROTEIN-RELATED"/>
    <property type="match status" value="1"/>
</dbReference>
<reference evidence="6" key="1">
    <citation type="journal article" date="2023" name="Mol. Phylogenet. Evol.">
        <title>Genome-scale phylogeny and comparative genomics of the fungal order Sordariales.</title>
        <authorList>
            <person name="Hensen N."/>
            <person name="Bonometti L."/>
            <person name="Westerberg I."/>
            <person name="Brannstrom I.O."/>
            <person name="Guillou S."/>
            <person name="Cros-Aarteil S."/>
            <person name="Calhoun S."/>
            <person name="Haridas S."/>
            <person name="Kuo A."/>
            <person name="Mondo S."/>
            <person name="Pangilinan J."/>
            <person name="Riley R."/>
            <person name="LaButti K."/>
            <person name="Andreopoulos B."/>
            <person name="Lipzen A."/>
            <person name="Chen C."/>
            <person name="Yan M."/>
            <person name="Daum C."/>
            <person name="Ng V."/>
            <person name="Clum A."/>
            <person name="Steindorff A."/>
            <person name="Ohm R.A."/>
            <person name="Martin F."/>
            <person name="Silar P."/>
            <person name="Natvig D.O."/>
            <person name="Lalanne C."/>
            <person name="Gautier V."/>
            <person name="Ament-Velasquez S.L."/>
            <person name="Kruys A."/>
            <person name="Hutchinson M.I."/>
            <person name="Powell A.J."/>
            <person name="Barry K."/>
            <person name="Miller A.N."/>
            <person name="Grigoriev I.V."/>
            <person name="Debuchy R."/>
            <person name="Gladieux P."/>
            <person name="Hiltunen Thoren M."/>
            <person name="Johannesson H."/>
        </authorList>
    </citation>
    <scope>NUCLEOTIDE SEQUENCE</scope>
    <source>
        <strain evidence="6">PSN243</strain>
    </source>
</reference>
<dbReference type="InterPro" id="IPR002110">
    <property type="entry name" value="Ankyrin_rpt"/>
</dbReference>
<name>A0AAV9G7L9_9PEZI</name>
<dbReference type="PROSITE" id="PS50297">
    <property type="entry name" value="ANK_REP_REGION"/>
    <property type="match status" value="3"/>
</dbReference>
<sequence>MQSTVSDRRPGAASLATPSLLSERWTEFAPAIWRLYIIEELPLKDLVREVEKMMNIPVTKAQLEYKLRQSGFRRNLDEKTWKWLDGVIQQRREAGKETTVTLCFRPLDSAKIQKETNRYREWPNRAAETQTCHPAPDLPIAVYTPRPFNPAFKWPASLPWLRFNTEYASQFFSFLMQQRGDGTSGLKFMHKVLRLSGGPVKCIFGLDFQQLAGHFEINMPETYPGEHKYRAGTLTGPSGLNFIHQCLAVIIYEVSNGTIDMQHSWQAWRLVATVLEHSGVLRCQRSIPLPVLECATVSAFRETAVLYAIVTEDRSAQDIMEWLLLSGHDPDSPVFCLPRGYSHTTSLTAVQIASRWGSPPVLQLLLNHGANPNKTASPNILEIAQLLIDHGASIVGDEHIGAQPLLRLALCLGEPDLVERILRESNACDILARYSSEQDEEGMVFESTALTLAAGFFDDHLSDDARNQRAMELVQFTVSKIEPLAPVLDWITTDVFIAAAMEGNYSVIHFLSGVTSAPVHSLNPFGLSPLHAAAKNGCLKTHQVLLDLGCQFDPGRLSNIVRPIHIACAYGHAPVVDLYLQWYPSEKDARLSFKVQSDLGHATGLHREWLHRFHEGVLRRQEAVCYTDLISAILEAGANPNRRDGKGRSDFVAALSTMARSLDRRLCDIAEIFLRHKAKVRGSDLAEILRLKSSALSMLLLDSVQAFPVWSQSGVSVLESAILSGQSCVVEKVMSEYRFEYDPAPLCASLLIPGGGAWEMAQRLLSNRPALCNTNDSIMAQQLEGTAIGIAAGRFSTEPELLRLLLSTLPCQQVCILPGYPQWPRDYAQNYICTHSPFWESEFAVTGSPLVLAAWTQSVEPFVILLDHGYKPDCRTWRALGYRNLTSRARILRDRGFRCRVENSPVWQSEARNTINAAIRLGNLELVSLLLDAGLPLNYDPKDIEYCRTPLQMAVEKGRLSIAHFLLRAGAEVNTPSAWVGGATALQLAAIKGYLGIANLLLEPDRYANVNAPRARREGRTALEGAAEHGRIDMIELFLQHGVHTTGTGRRQFIRSIKFAEREGHLVAAKLLRSHRELTDEDEELLRSPELLAEEGWWSDEWGDDCVQPDWGDAELDLKPIPAIGCESYFRAEHHHHDVPGSTASDDDLLDEFIDWESESSASSRYEESPFLGESSARGDGDETREEADLVLLRPPGLSNMALCDGSENQVLKLGIDPMWGEWE</sequence>
<organism evidence="6 7">
    <name type="scientific">Podospora aff. communis PSN243</name>
    <dbReference type="NCBI Taxonomy" id="3040156"/>
    <lineage>
        <taxon>Eukaryota</taxon>
        <taxon>Fungi</taxon>
        <taxon>Dikarya</taxon>
        <taxon>Ascomycota</taxon>
        <taxon>Pezizomycotina</taxon>
        <taxon>Sordariomycetes</taxon>
        <taxon>Sordariomycetidae</taxon>
        <taxon>Sordariales</taxon>
        <taxon>Podosporaceae</taxon>
        <taxon>Podospora</taxon>
    </lineage>
</organism>
<dbReference type="Proteomes" id="UP001321760">
    <property type="component" value="Unassembled WGS sequence"/>
</dbReference>
<evidence type="ECO:0000259" key="5">
    <source>
        <dbReference type="Pfam" id="PF14420"/>
    </source>
</evidence>
<dbReference type="EMBL" id="MU865981">
    <property type="protein sequence ID" value="KAK4444167.1"/>
    <property type="molecule type" value="Genomic_DNA"/>
</dbReference>
<evidence type="ECO:0000313" key="7">
    <source>
        <dbReference type="Proteomes" id="UP001321760"/>
    </source>
</evidence>
<dbReference type="InterPro" id="IPR036770">
    <property type="entry name" value="Ankyrin_rpt-contain_sf"/>
</dbReference>
<evidence type="ECO:0000256" key="2">
    <source>
        <dbReference type="ARBA" id="ARBA00023043"/>
    </source>
</evidence>
<dbReference type="InterPro" id="IPR025676">
    <property type="entry name" value="Clr5_dom"/>
</dbReference>
<evidence type="ECO:0000256" key="1">
    <source>
        <dbReference type="ARBA" id="ARBA00022737"/>
    </source>
</evidence>
<keyword evidence="1" id="KW-0677">Repeat</keyword>
<comment type="caution">
    <text evidence="6">The sequence shown here is derived from an EMBL/GenBank/DDBJ whole genome shotgun (WGS) entry which is preliminary data.</text>
</comment>
<feature type="domain" description="Clr5" evidence="5">
    <location>
        <begin position="23"/>
        <end position="73"/>
    </location>
</feature>
<keyword evidence="2 3" id="KW-0040">ANK repeat</keyword>
<evidence type="ECO:0000256" key="3">
    <source>
        <dbReference type="PROSITE-ProRule" id="PRU00023"/>
    </source>
</evidence>
<dbReference type="Pfam" id="PF14420">
    <property type="entry name" value="Clr5"/>
    <property type="match status" value="1"/>
</dbReference>
<protein>
    <recommendedName>
        <fullName evidence="5">Clr5 domain-containing protein</fullName>
    </recommendedName>
</protein>
<keyword evidence="7" id="KW-1185">Reference proteome</keyword>
<dbReference type="SMART" id="SM00248">
    <property type="entry name" value="ANK"/>
    <property type="match status" value="9"/>
</dbReference>
<gene>
    <name evidence="6" type="ORF">QBC34DRAFT_360781</name>
</gene>
<dbReference type="AlphaFoldDB" id="A0AAV9G7L9"/>
<dbReference type="SUPFAM" id="SSF48403">
    <property type="entry name" value="Ankyrin repeat"/>
    <property type="match status" value="2"/>
</dbReference>
<evidence type="ECO:0000256" key="4">
    <source>
        <dbReference type="SAM" id="MobiDB-lite"/>
    </source>
</evidence>
<dbReference type="PANTHER" id="PTHR24198">
    <property type="entry name" value="ANKYRIN REPEAT AND PROTEIN KINASE DOMAIN-CONTAINING PROTEIN"/>
    <property type="match status" value="1"/>
</dbReference>
<feature type="repeat" description="ANK" evidence="3">
    <location>
        <begin position="946"/>
        <end position="978"/>
    </location>
</feature>